<evidence type="ECO:0000313" key="5">
    <source>
        <dbReference type="EMBL" id="QIL50040.1"/>
    </source>
</evidence>
<evidence type="ECO:0000256" key="1">
    <source>
        <dbReference type="ARBA" id="ARBA00022737"/>
    </source>
</evidence>
<dbReference type="AlphaFoldDB" id="A0A6G8AYI3"/>
<feature type="transmembrane region" description="Helical" evidence="3">
    <location>
        <begin position="170"/>
        <end position="189"/>
    </location>
</feature>
<evidence type="ECO:0000259" key="4">
    <source>
        <dbReference type="Pfam" id="PF06458"/>
    </source>
</evidence>
<protein>
    <submittedName>
        <fullName evidence="5">LPXTG cell wall anchor domain-containing protein</fullName>
    </submittedName>
</protein>
<gene>
    <name evidence="5" type="ORF">G7084_01115</name>
</gene>
<dbReference type="NCBIfam" id="TIGR01167">
    <property type="entry name" value="LPXTG_anchor"/>
    <property type="match status" value="1"/>
</dbReference>
<organism evidence="5 6">
    <name type="scientific">Weissella coleopterorum</name>
    <dbReference type="NCBI Taxonomy" id="2714949"/>
    <lineage>
        <taxon>Bacteria</taxon>
        <taxon>Bacillati</taxon>
        <taxon>Bacillota</taxon>
        <taxon>Bacilli</taxon>
        <taxon>Lactobacillales</taxon>
        <taxon>Lactobacillaceae</taxon>
        <taxon>Weissella</taxon>
    </lineage>
</organism>
<dbReference type="Pfam" id="PF06458">
    <property type="entry name" value="MucBP"/>
    <property type="match status" value="2"/>
</dbReference>
<keyword evidence="3" id="KW-0472">Membrane</keyword>
<keyword evidence="3" id="KW-0812">Transmembrane</keyword>
<evidence type="ECO:0000313" key="6">
    <source>
        <dbReference type="Proteomes" id="UP000500741"/>
    </source>
</evidence>
<keyword evidence="1" id="KW-0677">Repeat</keyword>
<dbReference type="InterPro" id="IPR009459">
    <property type="entry name" value="MucBP_dom"/>
</dbReference>
<feature type="domain" description="MucBP" evidence="4">
    <location>
        <begin position="52"/>
        <end position="113"/>
    </location>
</feature>
<feature type="region of interest" description="Disordered" evidence="2">
    <location>
        <begin position="122"/>
        <end position="148"/>
    </location>
</feature>
<accession>A0A6G8AYI3</accession>
<dbReference type="Gene3D" id="3.10.20.320">
    <property type="entry name" value="Putative peptidoglycan bound protein (lpxtg motif)"/>
    <property type="match status" value="2"/>
</dbReference>
<dbReference type="Proteomes" id="UP000500741">
    <property type="component" value="Chromosome"/>
</dbReference>
<evidence type="ECO:0000256" key="2">
    <source>
        <dbReference type="SAM" id="MobiDB-lite"/>
    </source>
</evidence>
<keyword evidence="6" id="KW-1185">Reference proteome</keyword>
<name>A0A6G8AYI3_9LACO</name>
<dbReference type="KEGG" id="wco:G7084_01115"/>
<evidence type="ECO:0000256" key="3">
    <source>
        <dbReference type="SAM" id="Phobius"/>
    </source>
</evidence>
<feature type="domain" description="MucBP" evidence="4">
    <location>
        <begin position="2"/>
        <end position="44"/>
    </location>
</feature>
<proteinExistence type="predicted"/>
<keyword evidence="3" id="KW-1133">Transmembrane helix</keyword>
<dbReference type="EMBL" id="CP049888">
    <property type="protein sequence ID" value="QIL50040.1"/>
    <property type="molecule type" value="Genomic_DNA"/>
</dbReference>
<reference evidence="5 6" key="1">
    <citation type="submission" date="2020-03" db="EMBL/GenBank/DDBJ databases">
        <title>Weissella sp. nov., isolated from Cybister lewisianus.</title>
        <authorList>
            <person name="Hyun D.-W."/>
            <person name="Bae J.-W."/>
        </authorList>
    </citation>
    <scope>NUCLEOTIDE SEQUENCE [LARGE SCALE GENOMIC DNA]</scope>
    <source>
        <strain evidence="5 6">HDW19</strain>
    </source>
</reference>
<sequence length="193" mass="20946">MSGDLGTDFKTEQQNIAGYTFKEIKGNATGKFTKVAQVVTYIYQKDVVQKGQVTVKYVDEAGIEIADAKILRGDLGTNYVTDKIAIDGYTFKKIEGNALGQFAKADQVVTYIYSKDVDNTPVIPTEPITPDQPAPVQPEDPDQPAPKNNVVDTVVKTVTTVLPHTAAQKVTFLGLISLGLAALTGLLIMKRRK</sequence>